<dbReference type="PaxDb" id="44689-DDB0202589"/>
<dbReference type="dictyBase" id="DDB_G0275373"/>
<keyword evidence="2" id="KW-1185">Reference proteome</keyword>
<gene>
    <name evidence="1" type="ORF">DDB_G0275373</name>
</gene>
<organism evidence="1 2">
    <name type="scientific">Dictyostelium discoideum</name>
    <name type="common">Social amoeba</name>
    <dbReference type="NCBI Taxonomy" id="44689"/>
    <lineage>
        <taxon>Eukaryota</taxon>
        <taxon>Amoebozoa</taxon>
        <taxon>Evosea</taxon>
        <taxon>Eumycetozoa</taxon>
        <taxon>Dictyostelia</taxon>
        <taxon>Dictyosteliales</taxon>
        <taxon>Dictyosteliaceae</taxon>
        <taxon>Dictyostelium</taxon>
    </lineage>
</organism>
<dbReference type="InParanoid" id="Q553U3"/>
<dbReference type="HOGENOM" id="CLU_676918_0_0_1"/>
<dbReference type="AlphaFoldDB" id="Q553U3"/>
<dbReference type="EMBL" id="AAFI02000013">
    <property type="protein sequence ID" value="EAL69752.1"/>
    <property type="molecule type" value="Genomic_DNA"/>
</dbReference>
<dbReference type="RefSeq" id="XP_643694.1">
    <property type="nucleotide sequence ID" value="XM_638602.1"/>
</dbReference>
<protein>
    <submittedName>
        <fullName evidence="1">Uncharacterized protein</fullName>
    </submittedName>
</protein>
<dbReference type="VEuPathDB" id="AmoebaDB:DDB_G0275373"/>
<name>Q553U3_DICDI</name>
<proteinExistence type="predicted"/>
<dbReference type="Proteomes" id="UP000002195">
    <property type="component" value="Unassembled WGS sequence"/>
</dbReference>
<sequence>MIYNISVIQNQSELFSKSLLDLVLENYSFQDRLEILLSSINSSIETNDYFLFNLLILKIKELNQVIEPQHLNNDDDNNDDDENSINLYDVIISKEFFQKIPITRNSLFKSNNLKLFKIIIKYKPELIKEFDKEFIQYDIIDPDIAILLLSTYDKDVIVSPRYRFNYCSIKIINGNIPEVIPFMKKRVLIGGNKTITDLTMKKLNLFEQARFNISNIINENTDGFGGDIELFKKFLSINRGLNLNLLQTLKSAILLGYKELVELILSKDYSNKIYTITFNYNYYQLKQIFNIHGNDIMPFENSFAEIENGKLYYSLNLIPKYNYLNLLVSNEIDYENQILNINNIIKHYLNENIIHLPFNQIERENYLIKIYKNEDDIKNYQFKQNLIKKLNGNNNNNDNQDNFFTFF</sequence>
<comment type="caution">
    <text evidence="1">The sequence shown here is derived from an EMBL/GenBank/DDBJ whole genome shotgun (WGS) entry which is preliminary data.</text>
</comment>
<accession>Q553U3</accession>
<dbReference type="GeneID" id="8619963"/>
<evidence type="ECO:0000313" key="2">
    <source>
        <dbReference type="Proteomes" id="UP000002195"/>
    </source>
</evidence>
<reference evidence="1 2" key="1">
    <citation type="journal article" date="2005" name="Nature">
        <title>The genome of the social amoeba Dictyostelium discoideum.</title>
        <authorList>
            <consortium name="The Dictyostelium discoideum Sequencing Consortium"/>
            <person name="Eichinger L."/>
            <person name="Pachebat J.A."/>
            <person name="Glockner G."/>
            <person name="Rajandream M.A."/>
            <person name="Sucgang R."/>
            <person name="Berriman M."/>
            <person name="Song J."/>
            <person name="Olsen R."/>
            <person name="Szafranski K."/>
            <person name="Xu Q."/>
            <person name="Tunggal B."/>
            <person name="Kummerfeld S."/>
            <person name="Madera M."/>
            <person name="Konfortov B.A."/>
            <person name="Rivero F."/>
            <person name="Bankier A.T."/>
            <person name="Lehmann R."/>
            <person name="Hamlin N."/>
            <person name="Davies R."/>
            <person name="Gaudet P."/>
            <person name="Fey P."/>
            <person name="Pilcher K."/>
            <person name="Chen G."/>
            <person name="Saunders D."/>
            <person name="Sodergren E."/>
            <person name="Davis P."/>
            <person name="Kerhornou A."/>
            <person name="Nie X."/>
            <person name="Hall N."/>
            <person name="Anjard C."/>
            <person name="Hemphill L."/>
            <person name="Bason N."/>
            <person name="Farbrother P."/>
            <person name="Desany B."/>
            <person name="Just E."/>
            <person name="Morio T."/>
            <person name="Rost R."/>
            <person name="Churcher C."/>
            <person name="Cooper J."/>
            <person name="Haydock S."/>
            <person name="van Driessche N."/>
            <person name="Cronin A."/>
            <person name="Goodhead I."/>
            <person name="Muzny D."/>
            <person name="Mourier T."/>
            <person name="Pain A."/>
            <person name="Lu M."/>
            <person name="Harper D."/>
            <person name="Lindsay R."/>
            <person name="Hauser H."/>
            <person name="James K."/>
            <person name="Quiles M."/>
            <person name="Madan Babu M."/>
            <person name="Saito T."/>
            <person name="Buchrieser C."/>
            <person name="Wardroper A."/>
            <person name="Felder M."/>
            <person name="Thangavelu M."/>
            <person name="Johnson D."/>
            <person name="Knights A."/>
            <person name="Loulseged H."/>
            <person name="Mungall K."/>
            <person name="Oliver K."/>
            <person name="Price C."/>
            <person name="Quail M.A."/>
            <person name="Urushihara H."/>
            <person name="Hernandez J."/>
            <person name="Rabbinowitsch E."/>
            <person name="Steffen D."/>
            <person name="Sanders M."/>
            <person name="Ma J."/>
            <person name="Kohara Y."/>
            <person name="Sharp S."/>
            <person name="Simmonds M."/>
            <person name="Spiegler S."/>
            <person name="Tivey A."/>
            <person name="Sugano S."/>
            <person name="White B."/>
            <person name="Walker D."/>
            <person name="Woodward J."/>
            <person name="Winckler T."/>
            <person name="Tanaka Y."/>
            <person name="Shaulsky G."/>
            <person name="Schleicher M."/>
            <person name="Weinstock G."/>
            <person name="Rosenthal A."/>
            <person name="Cox E.C."/>
            <person name="Chisholm R.L."/>
            <person name="Gibbs R."/>
            <person name="Loomis W.F."/>
            <person name="Platzer M."/>
            <person name="Kay R.R."/>
            <person name="Williams J."/>
            <person name="Dear P.H."/>
            <person name="Noegel A.A."/>
            <person name="Barrell B."/>
            <person name="Kuspa A."/>
        </authorList>
    </citation>
    <scope>NUCLEOTIDE SEQUENCE [LARGE SCALE GENOMIC DNA]</scope>
    <source>
        <strain evidence="1 2">AX4</strain>
    </source>
</reference>
<dbReference type="KEGG" id="ddi:DDB_G0275373"/>
<evidence type="ECO:0000313" key="1">
    <source>
        <dbReference type="EMBL" id="EAL69752.1"/>
    </source>
</evidence>